<proteinExistence type="predicted"/>
<protein>
    <submittedName>
        <fullName evidence="7">RING-type domain-containing protein</fullName>
    </submittedName>
</protein>
<dbReference type="Gene3D" id="3.30.40.10">
    <property type="entry name" value="Zinc/RING finger domain, C3HC4 (zinc finger)"/>
    <property type="match status" value="1"/>
</dbReference>
<dbReference type="SUPFAM" id="SSF57850">
    <property type="entry name" value="RING/U-box"/>
    <property type="match status" value="1"/>
</dbReference>
<dbReference type="InterPro" id="IPR013083">
    <property type="entry name" value="Znf_RING/FYVE/PHD"/>
</dbReference>
<name>A0A1I7TRN4_9PELO</name>
<evidence type="ECO:0000256" key="4">
    <source>
        <dbReference type="SAM" id="MobiDB-lite"/>
    </source>
</evidence>
<feature type="compositionally biased region" description="Basic and acidic residues" evidence="4">
    <location>
        <begin position="7"/>
        <end position="33"/>
    </location>
</feature>
<evidence type="ECO:0000313" key="6">
    <source>
        <dbReference type="Proteomes" id="UP000095282"/>
    </source>
</evidence>
<keyword evidence="1 3" id="KW-0479">Metal-binding</keyword>
<feature type="domain" description="RING-type" evidence="5">
    <location>
        <begin position="69"/>
        <end position="111"/>
    </location>
</feature>
<feature type="region of interest" description="Disordered" evidence="4">
    <location>
        <begin position="1"/>
        <end position="33"/>
    </location>
</feature>
<sequence>MAPSSSNKREERLEKRTVEKLGEEEEKDRKEREQIEREIREMERTLAEFDRGTQAIAQHDQSSLRMKTCRKCQRPYNGQRYFPVALECGHTECNRCRFEDNRQISRCAECRKLSIILRGDRIYKNIMISKSVEK</sequence>
<reference evidence="7" key="1">
    <citation type="submission" date="2016-11" db="UniProtKB">
        <authorList>
            <consortium name="WormBaseParasite"/>
        </authorList>
    </citation>
    <scope>IDENTIFICATION</scope>
</reference>
<evidence type="ECO:0000256" key="3">
    <source>
        <dbReference type="PROSITE-ProRule" id="PRU00175"/>
    </source>
</evidence>
<dbReference type="WBParaSite" id="Csp11.Scaffold629.g11093.t1">
    <property type="protein sequence ID" value="Csp11.Scaffold629.g11093.t1"/>
    <property type="gene ID" value="Csp11.Scaffold629.g11093"/>
</dbReference>
<organism evidence="6 7">
    <name type="scientific">Caenorhabditis tropicalis</name>
    <dbReference type="NCBI Taxonomy" id="1561998"/>
    <lineage>
        <taxon>Eukaryota</taxon>
        <taxon>Metazoa</taxon>
        <taxon>Ecdysozoa</taxon>
        <taxon>Nematoda</taxon>
        <taxon>Chromadorea</taxon>
        <taxon>Rhabditida</taxon>
        <taxon>Rhabditina</taxon>
        <taxon>Rhabditomorpha</taxon>
        <taxon>Rhabditoidea</taxon>
        <taxon>Rhabditidae</taxon>
        <taxon>Peloderinae</taxon>
        <taxon>Caenorhabditis</taxon>
    </lineage>
</organism>
<keyword evidence="1 3" id="KW-0863">Zinc-finger</keyword>
<dbReference type="AlphaFoldDB" id="A0A1I7TRN4"/>
<evidence type="ECO:0000259" key="5">
    <source>
        <dbReference type="PROSITE" id="PS50089"/>
    </source>
</evidence>
<keyword evidence="2" id="KW-0862">Zinc</keyword>
<dbReference type="Proteomes" id="UP000095282">
    <property type="component" value="Unplaced"/>
</dbReference>
<keyword evidence="6" id="KW-1185">Reference proteome</keyword>
<dbReference type="PROSITE" id="PS50089">
    <property type="entry name" value="ZF_RING_2"/>
    <property type="match status" value="1"/>
</dbReference>
<dbReference type="GO" id="GO:0008270">
    <property type="term" value="F:zinc ion binding"/>
    <property type="evidence" value="ECO:0007669"/>
    <property type="project" value="UniProtKB-KW"/>
</dbReference>
<dbReference type="InterPro" id="IPR001841">
    <property type="entry name" value="Znf_RING"/>
</dbReference>
<evidence type="ECO:0000256" key="1">
    <source>
        <dbReference type="ARBA" id="ARBA00022771"/>
    </source>
</evidence>
<evidence type="ECO:0000313" key="7">
    <source>
        <dbReference type="WBParaSite" id="Csp11.Scaffold629.g11093.t1"/>
    </source>
</evidence>
<accession>A0A1I7TRN4</accession>
<evidence type="ECO:0000256" key="2">
    <source>
        <dbReference type="ARBA" id="ARBA00022833"/>
    </source>
</evidence>